<dbReference type="Proteomes" id="UP000242310">
    <property type="component" value="Unassembled WGS sequence"/>
</dbReference>
<dbReference type="PROSITE" id="PS51746">
    <property type="entry name" value="PPM_2"/>
    <property type="match status" value="1"/>
</dbReference>
<evidence type="ECO:0000313" key="2">
    <source>
        <dbReference type="EMBL" id="PSL42467.1"/>
    </source>
</evidence>
<name>A0A2P8H8B0_9BACI</name>
<dbReference type="EMBL" id="PYAV01000015">
    <property type="protein sequence ID" value="PSL42467.1"/>
    <property type="molecule type" value="Genomic_DNA"/>
</dbReference>
<evidence type="ECO:0000313" key="3">
    <source>
        <dbReference type="Proteomes" id="UP000242310"/>
    </source>
</evidence>
<dbReference type="Gene3D" id="3.60.40.10">
    <property type="entry name" value="PPM-type phosphatase domain"/>
    <property type="match status" value="1"/>
</dbReference>
<proteinExistence type="predicted"/>
<dbReference type="SMART" id="SM00331">
    <property type="entry name" value="PP2C_SIG"/>
    <property type="match status" value="1"/>
</dbReference>
<dbReference type="OrthoDB" id="1090916at2"/>
<dbReference type="InterPro" id="IPR001932">
    <property type="entry name" value="PPM-type_phosphatase-like_dom"/>
</dbReference>
<dbReference type="AlphaFoldDB" id="A0A2P8H8B0"/>
<evidence type="ECO:0000259" key="1">
    <source>
        <dbReference type="PROSITE" id="PS51746"/>
    </source>
</evidence>
<dbReference type="SUPFAM" id="SSF81606">
    <property type="entry name" value="PP2C-like"/>
    <property type="match status" value="1"/>
</dbReference>
<accession>A0A2P8H8B0</accession>
<protein>
    <submittedName>
        <fullName evidence="2">Negative regulator of sigma-B (Phosphoserine phosphatase)</fullName>
    </submittedName>
</protein>
<dbReference type="InterPro" id="IPR036457">
    <property type="entry name" value="PPM-type-like_dom_sf"/>
</dbReference>
<dbReference type="PANTHER" id="PTHR35801">
    <property type="entry name" value="PHOSPHOSERINE PHOSPHATASE RSBX"/>
    <property type="match status" value="1"/>
</dbReference>
<organism evidence="2 3">
    <name type="scientific">Salsuginibacillus halophilus</name>
    <dbReference type="NCBI Taxonomy" id="517424"/>
    <lineage>
        <taxon>Bacteria</taxon>
        <taxon>Bacillati</taxon>
        <taxon>Bacillota</taxon>
        <taxon>Bacilli</taxon>
        <taxon>Bacillales</taxon>
        <taxon>Bacillaceae</taxon>
        <taxon>Salsuginibacillus</taxon>
    </lineage>
</organism>
<gene>
    <name evidence="2" type="ORF">B0H94_11571</name>
</gene>
<feature type="domain" description="PPM-type phosphatase" evidence="1">
    <location>
        <begin position="11"/>
        <end position="201"/>
    </location>
</feature>
<reference evidence="2 3" key="1">
    <citation type="submission" date="2018-03" db="EMBL/GenBank/DDBJ databases">
        <title>Genomic Encyclopedia of Type Strains, Phase III (KMG-III): the genomes of soil and plant-associated and newly described type strains.</title>
        <authorList>
            <person name="Whitman W."/>
        </authorList>
    </citation>
    <scope>NUCLEOTIDE SEQUENCE [LARGE SCALE GENOMIC DNA]</scope>
    <source>
        <strain evidence="2 3">CGMCC 1.07653</strain>
    </source>
</reference>
<keyword evidence="3" id="KW-1185">Reference proteome</keyword>
<sequence length="202" mass="22692">MMTIEHKVHTNVNIAAYQKEKHGNDKCGDAYVTIETEDYFLCAVADGLGSGSGAHRSAKLVTEEVKKHHDRPIDEVLEQCNRSLFRERGAVVTVLKIAYQSNRVYYGNIGNVKCLLYIDGKQTFQPRSVSGYLAGRRYDYHLETYSFNQSVSFLLFSDGTALSREDQHMVKAYRKPERIVAQLAEKAKSTDDDVTIVSGSVS</sequence>
<comment type="caution">
    <text evidence="2">The sequence shown here is derived from an EMBL/GenBank/DDBJ whole genome shotgun (WGS) entry which is preliminary data.</text>
</comment>
<dbReference type="Pfam" id="PF07228">
    <property type="entry name" value="SpoIIE"/>
    <property type="match status" value="1"/>
</dbReference>
<dbReference type="InterPro" id="IPR039248">
    <property type="entry name" value="Ptase_RsbX"/>
</dbReference>
<dbReference type="PANTHER" id="PTHR35801:SF1">
    <property type="entry name" value="PHOSPHOSERINE PHOSPHATASE RSBX"/>
    <property type="match status" value="1"/>
</dbReference>